<organism evidence="7 8">
    <name type="scientific">Desulfosarcina ovata subsp. ovata</name>
    <dbReference type="NCBI Taxonomy" id="2752305"/>
    <lineage>
        <taxon>Bacteria</taxon>
        <taxon>Pseudomonadati</taxon>
        <taxon>Thermodesulfobacteriota</taxon>
        <taxon>Desulfobacteria</taxon>
        <taxon>Desulfobacterales</taxon>
        <taxon>Desulfosarcinaceae</taxon>
        <taxon>Desulfosarcina</taxon>
    </lineage>
</organism>
<keyword evidence="4 5" id="KW-0067">ATP-binding</keyword>
<dbReference type="PROSITE" id="PS00107">
    <property type="entry name" value="PROTEIN_KINASE_ATP"/>
    <property type="match status" value="1"/>
</dbReference>
<dbReference type="PROSITE" id="PS00108">
    <property type="entry name" value="PROTEIN_KINASE_ST"/>
    <property type="match status" value="1"/>
</dbReference>
<evidence type="ECO:0000256" key="4">
    <source>
        <dbReference type="ARBA" id="ARBA00022840"/>
    </source>
</evidence>
<dbReference type="AlphaFoldDB" id="A0A5K8ACE7"/>
<dbReference type="CDD" id="cd14014">
    <property type="entry name" value="STKc_PknB_like"/>
    <property type="match status" value="1"/>
</dbReference>
<dbReference type="Gene3D" id="3.30.200.20">
    <property type="entry name" value="Phosphorylase Kinase, domain 1"/>
    <property type="match status" value="1"/>
</dbReference>
<dbReference type="SMART" id="SM00220">
    <property type="entry name" value="S_TKc"/>
    <property type="match status" value="1"/>
</dbReference>
<sequence length="307" mass="34826">MKDKKMPTIATLNLDHLVGQPVGTAVLLKKLGHGAMSAVFVAYQKSLKRQIAVKVLPKSMLTEKSAQFFQQEAEAAAILAHPHIIPIYEVGKTDDFLFFTMQLVHGHALSYYIQRTRKNIVPSKRFMPLKTVITLMLNLLDALAYAHDNDIVHRDIKPDNIMIEDHSKRPLITDFGVARVSRTKGKSERLLLGTPMYMAPEQILSGTVDGRADQYSAGVMMLEMLMSRLPYPPYRTAMDLLKMKLSLKDRLFQQRPSQVHPVANRALDKILFKALAFDPDRRYASCRDFARNLERFQASFARSSPAR</sequence>
<evidence type="ECO:0000256" key="1">
    <source>
        <dbReference type="ARBA" id="ARBA00022679"/>
    </source>
</evidence>
<dbReference type="GO" id="GO:0005524">
    <property type="term" value="F:ATP binding"/>
    <property type="evidence" value="ECO:0007669"/>
    <property type="project" value="UniProtKB-UniRule"/>
</dbReference>
<gene>
    <name evidence="7" type="ORF">DSCOOX_33490</name>
</gene>
<dbReference type="GO" id="GO:0004674">
    <property type="term" value="F:protein serine/threonine kinase activity"/>
    <property type="evidence" value="ECO:0007669"/>
    <property type="project" value="TreeGrafter"/>
</dbReference>
<dbReference type="InterPro" id="IPR000719">
    <property type="entry name" value="Prot_kinase_dom"/>
</dbReference>
<evidence type="ECO:0000256" key="3">
    <source>
        <dbReference type="ARBA" id="ARBA00022777"/>
    </source>
</evidence>
<protein>
    <recommendedName>
        <fullName evidence="6">Protein kinase domain-containing protein</fullName>
    </recommendedName>
</protein>
<feature type="domain" description="Protein kinase" evidence="6">
    <location>
        <begin position="25"/>
        <end position="296"/>
    </location>
</feature>
<evidence type="ECO:0000313" key="8">
    <source>
        <dbReference type="Proteomes" id="UP000422108"/>
    </source>
</evidence>
<evidence type="ECO:0000256" key="2">
    <source>
        <dbReference type="ARBA" id="ARBA00022741"/>
    </source>
</evidence>
<dbReference type="Gene3D" id="1.10.510.10">
    <property type="entry name" value="Transferase(Phosphotransferase) domain 1"/>
    <property type="match status" value="1"/>
</dbReference>
<dbReference type="RefSeq" id="WP_162458973.1">
    <property type="nucleotide sequence ID" value="NZ_AP021879.1"/>
</dbReference>
<keyword evidence="8" id="KW-1185">Reference proteome</keyword>
<name>A0A5K8ACE7_9BACT</name>
<dbReference type="PANTHER" id="PTHR43289:SF34">
    <property type="entry name" value="SERINE_THREONINE-PROTEIN KINASE YBDM-RELATED"/>
    <property type="match status" value="1"/>
</dbReference>
<dbReference type="PROSITE" id="PS50011">
    <property type="entry name" value="PROTEIN_KINASE_DOM"/>
    <property type="match status" value="1"/>
</dbReference>
<accession>A0A5K8ACE7</accession>
<evidence type="ECO:0000256" key="5">
    <source>
        <dbReference type="PROSITE-ProRule" id="PRU10141"/>
    </source>
</evidence>
<dbReference type="EMBL" id="AP021879">
    <property type="protein sequence ID" value="BBO90169.1"/>
    <property type="molecule type" value="Genomic_DNA"/>
</dbReference>
<evidence type="ECO:0000259" key="6">
    <source>
        <dbReference type="PROSITE" id="PS50011"/>
    </source>
</evidence>
<dbReference type="PANTHER" id="PTHR43289">
    <property type="entry name" value="MITOGEN-ACTIVATED PROTEIN KINASE KINASE KINASE 20-RELATED"/>
    <property type="match status" value="1"/>
</dbReference>
<keyword evidence="2 5" id="KW-0547">Nucleotide-binding</keyword>
<dbReference type="InterPro" id="IPR011009">
    <property type="entry name" value="Kinase-like_dom_sf"/>
</dbReference>
<dbReference type="SUPFAM" id="SSF56112">
    <property type="entry name" value="Protein kinase-like (PK-like)"/>
    <property type="match status" value="1"/>
</dbReference>
<dbReference type="Proteomes" id="UP000422108">
    <property type="component" value="Chromosome"/>
</dbReference>
<keyword evidence="3" id="KW-0418">Kinase</keyword>
<reference evidence="7 8" key="1">
    <citation type="submission" date="2019-11" db="EMBL/GenBank/DDBJ databases">
        <title>Comparative genomics of hydrocarbon-degrading Desulfosarcina strains.</title>
        <authorList>
            <person name="Watanabe M."/>
            <person name="Kojima H."/>
            <person name="Fukui M."/>
        </authorList>
    </citation>
    <scope>NUCLEOTIDE SEQUENCE [LARGE SCALE GENOMIC DNA]</scope>
    <source>
        <strain evidence="8">oXyS1</strain>
    </source>
</reference>
<proteinExistence type="predicted"/>
<dbReference type="InterPro" id="IPR008271">
    <property type="entry name" value="Ser/Thr_kinase_AS"/>
</dbReference>
<dbReference type="InterPro" id="IPR017441">
    <property type="entry name" value="Protein_kinase_ATP_BS"/>
</dbReference>
<keyword evidence="1" id="KW-0808">Transferase</keyword>
<feature type="binding site" evidence="5">
    <location>
        <position position="54"/>
    </location>
    <ligand>
        <name>ATP</name>
        <dbReference type="ChEBI" id="CHEBI:30616"/>
    </ligand>
</feature>
<evidence type="ECO:0000313" key="7">
    <source>
        <dbReference type="EMBL" id="BBO90169.1"/>
    </source>
</evidence>
<dbReference type="Pfam" id="PF00069">
    <property type="entry name" value="Pkinase"/>
    <property type="match status" value="1"/>
</dbReference>